<dbReference type="AlphaFoldDB" id="A0A8H3HS22"/>
<evidence type="ECO:0000313" key="3">
    <source>
        <dbReference type="EMBL" id="CAE6534364.1"/>
    </source>
</evidence>
<evidence type="ECO:0000256" key="1">
    <source>
        <dbReference type="SAM" id="MobiDB-lite"/>
    </source>
</evidence>
<comment type="caution">
    <text evidence="3">The sequence shown here is derived from an EMBL/GenBank/DDBJ whole genome shotgun (WGS) entry which is preliminary data.</text>
</comment>
<protein>
    <submittedName>
        <fullName evidence="3">Uncharacterized protein</fullName>
    </submittedName>
</protein>
<feature type="transmembrane region" description="Helical" evidence="2">
    <location>
        <begin position="129"/>
        <end position="148"/>
    </location>
</feature>
<sequence length="189" mass="20692">MGREAIPAAQVGRCNWPTANARRRLEGRSNSTDSTTPTANNGTASYYIIGDTDTVAVVMDGLVTGCSVVRTSGIAVNETNPSIYFGRAVKFYRASSFMLLLTSYNNTATDESAVSWRDDRARAPMGTSLALQATLIGFILLFCGALMSALEVSHFELRVLRFGDSSQLYSYLNIRFSLMIIPIVPFFPY</sequence>
<keyword evidence="2" id="KW-0812">Transmembrane</keyword>
<name>A0A8H3HS22_9AGAM</name>
<keyword evidence="2" id="KW-1133">Transmembrane helix</keyword>
<gene>
    <name evidence="3" type="ORF">RDB_LOCUS183633</name>
</gene>
<evidence type="ECO:0000256" key="2">
    <source>
        <dbReference type="SAM" id="Phobius"/>
    </source>
</evidence>
<dbReference type="Proteomes" id="UP000663843">
    <property type="component" value="Unassembled WGS sequence"/>
</dbReference>
<keyword evidence="2" id="KW-0472">Membrane</keyword>
<evidence type="ECO:0000313" key="4">
    <source>
        <dbReference type="Proteomes" id="UP000663843"/>
    </source>
</evidence>
<reference evidence="3" key="1">
    <citation type="submission" date="2021-01" db="EMBL/GenBank/DDBJ databases">
        <authorList>
            <person name="Kaushik A."/>
        </authorList>
    </citation>
    <scope>NUCLEOTIDE SEQUENCE</scope>
    <source>
        <strain evidence="3">AG2-2IIIB</strain>
    </source>
</reference>
<proteinExistence type="predicted"/>
<accession>A0A8H3HS22</accession>
<dbReference type="EMBL" id="CAJMWT010008586">
    <property type="protein sequence ID" value="CAE6534364.1"/>
    <property type="molecule type" value="Genomic_DNA"/>
</dbReference>
<feature type="region of interest" description="Disordered" evidence="1">
    <location>
        <begin position="19"/>
        <end position="38"/>
    </location>
</feature>
<feature type="compositionally biased region" description="Polar residues" evidence="1">
    <location>
        <begin position="28"/>
        <end position="38"/>
    </location>
</feature>
<organism evidence="3 4">
    <name type="scientific">Rhizoctonia solani</name>
    <dbReference type="NCBI Taxonomy" id="456999"/>
    <lineage>
        <taxon>Eukaryota</taxon>
        <taxon>Fungi</taxon>
        <taxon>Dikarya</taxon>
        <taxon>Basidiomycota</taxon>
        <taxon>Agaricomycotina</taxon>
        <taxon>Agaricomycetes</taxon>
        <taxon>Cantharellales</taxon>
        <taxon>Ceratobasidiaceae</taxon>
        <taxon>Rhizoctonia</taxon>
    </lineage>
</organism>
<feature type="transmembrane region" description="Helical" evidence="2">
    <location>
        <begin position="168"/>
        <end position="187"/>
    </location>
</feature>